<dbReference type="GO" id="GO:0008889">
    <property type="term" value="F:glycerophosphodiester phosphodiesterase activity"/>
    <property type="evidence" value="ECO:0007669"/>
    <property type="project" value="UniProtKB-EC"/>
</dbReference>
<evidence type="ECO:0000259" key="7">
    <source>
        <dbReference type="PROSITE" id="PS51704"/>
    </source>
</evidence>
<keyword evidence="5" id="KW-0378">Hydrolase</keyword>
<dbReference type="EMBL" id="CP003985">
    <property type="protein sequence ID" value="AGF78141.1"/>
    <property type="molecule type" value="Genomic_DNA"/>
</dbReference>
<evidence type="ECO:0000313" key="9">
    <source>
        <dbReference type="Proteomes" id="UP000011721"/>
    </source>
</evidence>
<dbReference type="AlphaFoldDB" id="M1PNZ0"/>
<keyword evidence="3" id="KW-0732">Signal</keyword>
<evidence type="ECO:0000256" key="2">
    <source>
        <dbReference type="ARBA" id="ARBA00012247"/>
    </source>
</evidence>
<comment type="catalytic activity">
    <reaction evidence="6">
        <text>a sn-glycero-3-phosphodiester + H2O = an alcohol + sn-glycerol 3-phosphate + H(+)</text>
        <dbReference type="Rhea" id="RHEA:12969"/>
        <dbReference type="ChEBI" id="CHEBI:15377"/>
        <dbReference type="ChEBI" id="CHEBI:15378"/>
        <dbReference type="ChEBI" id="CHEBI:30879"/>
        <dbReference type="ChEBI" id="CHEBI:57597"/>
        <dbReference type="ChEBI" id="CHEBI:83408"/>
        <dbReference type="EC" id="3.1.4.46"/>
    </reaction>
</comment>
<dbReference type="PANTHER" id="PTHR43620:SF7">
    <property type="entry name" value="GLYCEROPHOSPHODIESTER PHOSPHODIESTERASE GDPD5-RELATED"/>
    <property type="match status" value="1"/>
</dbReference>
<evidence type="ECO:0000256" key="5">
    <source>
        <dbReference type="ARBA" id="ARBA00022801"/>
    </source>
</evidence>
<evidence type="ECO:0000256" key="1">
    <source>
        <dbReference type="ARBA" id="ARBA00007277"/>
    </source>
</evidence>
<dbReference type="PROSITE" id="PS51704">
    <property type="entry name" value="GP_PDE"/>
    <property type="match status" value="1"/>
</dbReference>
<dbReference type="GO" id="GO:0006629">
    <property type="term" value="P:lipid metabolic process"/>
    <property type="evidence" value="ECO:0007669"/>
    <property type="project" value="InterPro"/>
</dbReference>
<keyword evidence="4" id="KW-0319">Glycerol metabolism</keyword>
<feature type="domain" description="GP-PDE" evidence="7">
    <location>
        <begin position="30"/>
        <end position="341"/>
    </location>
</feature>
<accession>M1PNZ0</accession>
<dbReference type="RefSeq" id="WP_015403832.1">
    <property type="nucleotide sequence ID" value="NC_020304.1"/>
</dbReference>
<name>M1PNZ0_DESSD</name>
<gene>
    <name evidence="8" type="ordered locus">UWK_01583</name>
</gene>
<comment type="similarity">
    <text evidence="1">Belongs to the glycerophosphoryl diester phosphodiesterase family.</text>
</comment>
<evidence type="ECO:0000256" key="4">
    <source>
        <dbReference type="ARBA" id="ARBA00022798"/>
    </source>
</evidence>
<dbReference type="Gene3D" id="3.20.20.190">
    <property type="entry name" value="Phosphatidylinositol (PI) phosphodiesterase"/>
    <property type="match status" value="1"/>
</dbReference>
<dbReference type="PANTHER" id="PTHR43620">
    <property type="entry name" value="GLYCEROPHOSPHORYL DIESTER PHOSPHODIESTERASE"/>
    <property type="match status" value="1"/>
</dbReference>
<protein>
    <recommendedName>
        <fullName evidence="2">glycerophosphodiester phosphodiesterase</fullName>
        <ecNumber evidence="2">3.1.4.46</ecNumber>
    </recommendedName>
</protein>
<evidence type="ECO:0000313" key="8">
    <source>
        <dbReference type="EMBL" id="AGF78141.1"/>
    </source>
</evidence>
<dbReference type="OrthoDB" id="9795622at2"/>
<dbReference type="HOGENOM" id="CLU_030226_1_0_7"/>
<dbReference type="GO" id="GO:0006071">
    <property type="term" value="P:glycerol metabolic process"/>
    <property type="evidence" value="ECO:0007669"/>
    <property type="project" value="UniProtKB-KW"/>
</dbReference>
<sequence>MRYLLLLLKRSGFFLILTGLVFPSSPATAKLVIAQGGASGYLMEHSLPAIAMAIVMDTDIVKIDTVLSADNEVIVAGSPRIQHNTNVGEIFPDRKRDDGQFYALDLTLEEIRQLTLRDPAGRFPEDLQLRLTIPTLEEVLSLVEALNKSLEKNTRIAIELKQTWLHRKEGRDLSSPVLRILQQYGYSSPDDTLLLMSYDAAELSRIKKELLPEMGMDVKLVQLIESNEGQENMTEEWGEWNSYNYDWMFSKSGLRSLTSSVAAIGLPKHMLADSEGKLLLDDFVKNAQQLGTMIFTFPIEKDTAKRVPFVQNFNEELEFFYFTVGVDGVITAFCKNSLEYLKNREAKPATILPLDEAEVVPPSVEIISGDPLQLTSPLESQFKE</sequence>
<dbReference type="GO" id="GO:0042597">
    <property type="term" value="C:periplasmic space"/>
    <property type="evidence" value="ECO:0007669"/>
    <property type="project" value="TreeGrafter"/>
</dbReference>
<dbReference type="EC" id="3.1.4.46" evidence="2"/>
<dbReference type="SUPFAM" id="SSF51695">
    <property type="entry name" value="PLC-like phosphodiesterases"/>
    <property type="match status" value="1"/>
</dbReference>
<proteinExistence type="inferred from homology"/>
<dbReference type="InterPro" id="IPR017946">
    <property type="entry name" value="PLC-like_Pdiesterase_TIM-brl"/>
</dbReference>
<dbReference type="Proteomes" id="UP000011721">
    <property type="component" value="Chromosome"/>
</dbReference>
<dbReference type="KEGG" id="dsf:UWK_01583"/>
<dbReference type="InterPro" id="IPR030395">
    <property type="entry name" value="GP_PDE_dom"/>
</dbReference>
<organism evidence="8 9">
    <name type="scientific">Desulfocapsa sulfexigens (strain DSM 10523 / SB164P1)</name>
    <dbReference type="NCBI Taxonomy" id="1167006"/>
    <lineage>
        <taxon>Bacteria</taxon>
        <taxon>Pseudomonadati</taxon>
        <taxon>Thermodesulfobacteriota</taxon>
        <taxon>Desulfobulbia</taxon>
        <taxon>Desulfobulbales</taxon>
        <taxon>Desulfocapsaceae</taxon>
        <taxon>Desulfocapsa</taxon>
    </lineage>
</organism>
<dbReference type="STRING" id="1167006.UWK_01583"/>
<dbReference type="NCBIfam" id="NF008354">
    <property type="entry name" value="PRK11143.1"/>
    <property type="match status" value="1"/>
</dbReference>
<reference evidence="9" key="1">
    <citation type="journal article" date="2013" name="Stand. Genomic Sci.">
        <title>Complete genome sequence of Desulfocapsa sulfexigens, a marine deltaproteobacterium specialized in disproportionating inorganic sulfur compounds.</title>
        <authorList>
            <person name="Finster K.W."/>
            <person name="Kjeldsen K.U."/>
            <person name="Kube M."/>
            <person name="Reinhardt R."/>
            <person name="Mussmann M."/>
            <person name="Amann R."/>
            <person name="Schreiber L."/>
        </authorList>
    </citation>
    <scope>NUCLEOTIDE SEQUENCE [LARGE SCALE GENOMIC DNA]</scope>
    <source>
        <strain evidence="9">DSM 10523 / SB164P1</strain>
    </source>
</reference>
<dbReference type="eggNOG" id="COG0584">
    <property type="taxonomic scope" value="Bacteria"/>
</dbReference>
<dbReference type="Pfam" id="PF03009">
    <property type="entry name" value="GDPD"/>
    <property type="match status" value="1"/>
</dbReference>
<evidence type="ECO:0000256" key="3">
    <source>
        <dbReference type="ARBA" id="ARBA00022729"/>
    </source>
</evidence>
<evidence type="ECO:0000256" key="6">
    <source>
        <dbReference type="ARBA" id="ARBA00047512"/>
    </source>
</evidence>
<keyword evidence="9" id="KW-1185">Reference proteome</keyword>